<keyword evidence="3" id="KW-1185">Reference proteome</keyword>
<accession>A0A4Q2D9D9</accession>
<comment type="caution">
    <text evidence="2">The sequence shown here is derived from an EMBL/GenBank/DDBJ whole genome shotgun (WGS) entry which is preliminary data.</text>
</comment>
<evidence type="ECO:0000313" key="3">
    <source>
        <dbReference type="Proteomes" id="UP000290288"/>
    </source>
</evidence>
<dbReference type="Proteomes" id="UP000290288">
    <property type="component" value="Unassembled WGS sequence"/>
</dbReference>
<dbReference type="STRING" id="2316362.A0A4Q2D9D9"/>
<gene>
    <name evidence="2" type="ORF">EST38_g9654</name>
</gene>
<feature type="region of interest" description="Disordered" evidence="1">
    <location>
        <begin position="170"/>
        <end position="190"/>
    </location>
</feature>
<organism evidence="2 3">
    <name type="scientific">Candolleomyces aberdarensis</name>
    <dbReference type="NCBI Taxonomy" id="2316362"/>
    <lineage>
        <taxon>Eukaryota</taxon>
        <taxon>Fungi</taxon>
        <taxon>Dikarya</taxon>
        <taxon>Basidiomycota</taxon>
        <taxon>Agaricomycotina</taxon>
        <taxon>Agaricomycetes</taxon>
        <taxon>Agaricomycetidae</taxon>
        <taxon>Agaricales</taxon>
        <taxon>Agaricineae</taxon>
        <taxon>Psathyrellaceae</taxon>
        <taxon>Candolleomyces</taxon>
    </lineage>
</organism>
<evidence type="ECO:0000256" key="1">
    <source>
        <dbReference type="SAM" id="MobiDB-lite"/>
    </source>
</evidence>
<proteinExistence type="predicted"/>
<dbReference type="EMBL" id="SDEE01000463">
    <property type="protein sequence ID" value="RXW16200.1"/>
    <property type="molecule type" value="Genomic_DNA"/>
</dbReference>
<protein>
    <submittedName>
        <fullName evidence="2">Uncharacterized protein</fullName>
    </submittedName>
</protein>
<feature type="compositionally biased region" description="Pro residues" evidence="1">
    <location>
        <begin position="175"/>
        <end position="189"/>
    </location>
</feature>
<sequence>MVVANAVAEQSPSSPDNDDGVTCASEPPTPLTQTSQGSDELGSVGAPQKKKKKKKAKKGAKDKGNDKLKEKEIKEAECRPPVLCISRNKHWRYISSYHGPWLQLPLELLESLLLLNSDPTTLSSESRMTQLLPPIVSSRSHTNGKQKEHRNGFDGFDASSRVSPHISISALSPAFPTPKPGEPSPPPMDPGVFRSVTSIRRYIDEAAELSVRASSGLSAAELGSMRNGASLNGSPWAAAQSLGLNPLGMHNGRNVAMSAIRIHRLRALAVQKLAQAYKTDEIASSVMVMQGGSVFDDIAERVLKIDPNDADAQYVHFFHEKIPSRQLAESTTTKVLDELIARFPQRLEYYRTRGIVHCFREEFTSAMKDFTYALKEARAARNAKMKHHTGNSLSEARPSKSKRRKNCKNNGACRASSNGAYESNAYAEGCKGGPVMHPSVLPEAPEPIEPQLLFLRGAAHLQHAVHLIESAVLAIEGVRKAPTVDGAELRLCCIENGKYGGVEIGNPDGPLGPASGAKVQAYNAVLGEKTFKEQITSLLKKGLKDHEKFLSHFDSLESPNAKPEGDIAFQVDHAFVSLIDKKRTSPDIPPVYTTYHPLLVESMFSSLICWLMLADFRELLPQFVRTAAIVDGLEGYPVFLPPRSMAQAEFMEILERLAGGWRVGTRPYSLSVQRGKVRLASEGPFPYSIPVSRTSSLGNSTVSSSSADDSIWRASSFSASSSREDSFATCSSSSTFTSAFTSPDVSMSTTQSTSQSTFNTDILDDASRCTSPVSPIPRRHDATEALNCARTLLAPVFKHQKEKREKATAEKASGVKKKSAPISIPLHGPRVEVVLAWLAAVHLPELEE</sequence>
<feature type="compositionally biased region" description="Basic and acidic residues" evidence="1">
    <location>
        <begin position="59"/>
        <end position="68"/>
    </location>
</feature>
<feature type="region of interest" description="Disordered" evidence="1">
    <location>
        <begin position="136"/>
        <end position="156"/>
    </location>
</feature>
<feature type="compositionally biased region" description="Basic residues" evidence="1">
    <location>
        <begin position="48"/>
        <end position="58"/>
    </location>
</feature>
<feature type="region of interest" description="Disordered" evidence="1">
    <location>
        <begin position="381"/>
        <end position="410"/>
    </location>
</feature>
<dbReference type="OrthoDB" id="420046at2759"/>
<name>A0A4Q2D9D9_9AGAR</name>
<feature type="region of interest" description="Disordered" evidence="1">
    <location>
        <begin position="1"/>
        <end position="68"/>
    </location>
</feature>
<reference evidence="2 3" key="1">
    <citation type="submission" date="2019-01" db="EMBL/GenBank/DDBJ databases">
        <title>Draft genome sequence of Psathyrella aberdarensis IHI B618.</title>
        <authorList>
            <person name="Buettner E."/>
            <person name="Kellner H."/>
        </authorList>
    </citation>
    <scope>NUCLEOTIDE SEQUENCE [LARGE SCALE GENOMIC DNA]</scope>
    <source>
        <strain evidence="2 3">IHI B618</strain>
    </source>
</reference>
<evidence type="ECO:0000313" key="2">
    <source>
        <dbReference type="EMBL" id="RXW16200.1"/>
    </source>
</evidence>
<dbReference type="AlphaFoldDB" id="A0A4Q2D9D9"/>